<name>A0A0G0CQ82_9BACT</name>
<sequence length="387" mass="43318">MTDLIKRDDLIKIYNSKTVNPYISFERFKVNSGRTETKKLVVDDASTFNLTNWTTQYMDYKLPKGILSSIKFSVPFTITGSPTGAVWAPLTIISGIQLLDEGNKVIQDIDEYTLSQILFNMCSYDDQLKGTRQGICSTSTTGFTFRTCLPFGSNLGNNNRDNSFFERILPIKTNNTFKYRIYYKTSAAAIYTFTGGTTPAALPASAPVLTGEYIIFDNKEDENAIYEFYKVNPYNFLSAITNKKSVTFTSTTDTQQDLQLSNSIVNEAIAGFIYSFVLTSNLNLTTGVGYFTTQSGIYDSTNRVINPIISSFDVELDMNSRDLFPYNAYTYLQFNGVGSVFEIDQCGVSRLDTSDPHLILNSIAGVTAATYTMYCGTLLMRAMFIKY</sequence>
<organism evidence="2 3">
    <name type="scientific">candidate division WS6 bacterium GW2011_GWF1_35_23</name>
    <dbReference type="NCBI Taxonomy" id="1619097"/>
    <lineage>
        <taxon>Bacteria</taxon>
        <taxon>Candidatus Dojkabacteria</taxon>
    </lineage>
</organism>
<keyword evidence="1" id="KW-0812">Transmembrane</keyword>
<evidence type="ECO:0000256" key="1">
    <source>
        <dbReference type="SAM" id="Phobius"/>
    </source>
</evidence>
<gene>
    <name evidence="2" type="ORF">UR73_C0001G0011</name>
</gene>
<keyword evidence="1" id="KW-0472">Membrane</keyword>
<keyword evidence="1" id="KW-1133">Transmembrane helix</keyword>
<dbReference type="AlphaFoldDB" id="A0A0G0CQ82"/>
<proteinExistence type="predicted"/>
<dbReference type="Proteomes" id="UP000034816">
    <property type="component" value="Unassembled WGS sequence"/>
</dbReference>
<comment type="caution">
    <text evidence="2">The sequence shown here is derived from an EMBL/GenBank/DDBJ whole genome shotgun (WGS) entry which is preliminary data.</text>
</comment>
<evidence type="ECO:0000313" key="3">
    <source>
        <dbReference type="Proteomes" id="UP000034816"/>
    </source>
</evidence>
<protein>
    <submittedName>
        <fullName evidence="2">Uncharacterized protein</fullName>
    </submittedName>
</protein>
<feature type="transmembrane region" description="Helical" evidence="1">
    <location>
        <begin position="358"/>
        <end position="380"/>
    </location>
</feature>
<dbReference type="EMBL" id="LBQH01000001">
    <property type="protein sequence ID" value="KKP78371.1"/>
    <property type="molecule type" value="Genomic_DNA"/>
</dbReference>
<evidence type="ECO:0000313" key="2">
    <source>
        <dbReference type="EMBL" id="KKP78371.1"/>
    </source>
</evidence>
<accession>A0A0G0CQ82</accession>
<reference evidence="2 3" key="1">
    <citation type="journal article" date="2015" name="Nature">
        <title>rRNA introns, odd ribosomes, and small enigmatic genomes across a large radiation of phyla.</title>
        <authorList>
            <person name="Brown C.T."/>
            <person name="Hug L.A."/>
            <person name="Thomas B.C."/>
            <person name="Sharon I."/>
            <person name="Castelle C.J."/>
            <person name="Singh A."/>
            <person name="Wilkins M.J."/>
            <person name="Williams K.H."/>
            <person name="Banfield J.F."/>
        </authorList>
    </citation>
    <scope>NUCLEOTIDE SEQUENCE [LARGE SCALE GENOMIC DNA]</scope>
</reference>